<accession>A0A396JCU6</accession>
<protein>
    <submittedName>
        <fullName evidence="1">Uncharacterized protein</fullName>
    </submittedName>
</protein>
<comment type="caution">
    <text evidence="1">The sequence shown here is derived from an EMBL/GenBank/DDBJ whole genome shotgun (WGS) entry which is preliminary data.</text>
</comment>
<evidence type="ECO:0000313" key="1">
    <source>
        <dbReference type="EMBL" id="RHN74123.1"/>
    </source>
</evidence>
<evidence type="ECO:0000313" key="2">
    <source>
        <dbReference type="Proteomes" id="UP000265566"/>
    </source>
</evidence>
<reference evidence="2" key="1">
    <citation type="journal article" date="2018" name="Nat. Plants">
        <title>Whole-genome landscape of Medicago truncatula symbiotic genes.</title>
        <authorList>
            <person name="Pecrix Y."/>
            <person name="Staton S.E."/>
            <person name="Sallet E."/>
            <person name="Lelandais-Briere C."/>
            <person name="Moreau S."/>
            <person name="Carrere S."/>
            <person name="Blein T."/>
            <person name="Jardinaud M.F."/>
            <person name="Latrasse D."/>
            <person name="Zouine M."/>
            <person name="Zahm M."/>
            <person name="Kreplak J."/>
            <person name="Mayjonade B."/>
            <person name="Satge C."/>
            <person name="Perez M."/>
            <person name="Cauet S."/>
            <person name="Marande W."/>
            <person name="Chantry-Darmon C."/>
            <person name="Lopez-Roques C."/>
            <person name="Bouchez O."/>
            <person name="Berard A."/>
            <person name="Debelle F."/>
            <person name="Munos S."/>
            <person name="Bendahmane A."/>
            <person name="Berges H."/>
            <person name="Niebel A."/>
            <person name="Buitink J."/>
            <person name="Frugier F."/>
            <person name="Benhamed M."/>
            <person name="Crespi M."/>
            <person name="Gouzy J."/>
            <person name="Gamas P."/>
        </authorList>
    </citation>
    <scope>NUCLEOTIDE SEQUENCE [LARGE SCALE GENOMIC DNA]</scope>
    <source>
        <strain evidence="2">cv. Jemalong A17</strain>
    </source>
</reference>
<dbReference type="AlphaFoldDB" id="A0A396JCU6"/>
<dbReference type="Proteomes" id="UP000265566">
    <property type="component" value="Chromosome 2"/>
</dbReference>
<proteinExistence type="predicted"/>
<dbReference type="Gramene" id="rna10116">
    <property type="protein sequence ID" value="RHN74123.1"/>
    <property type="gene ID" value="gene10116"/>
</dbReference>
<organism evidence="1 2">
    <name type="scientific">Medicago truncatula</name>
    <name type="common">Barrel medic</name>
    <name type="synonym">Medicago tribuloides</name>
    <dbReference type="NCBI Taxonomy" id="3880"/>
    <lineage>
        <taxon>Eukaryota</taxon>
        <taxon>Viridiplantae</taxon>
        <taxon>Streptophyta</taxon>
        <taxon>Embryophyta</taxon>
        <taxon>Tracheophyta</taxon>
        <taxon>Spermatophyta</taxon>
        <taxon>Magnoliopsida</taxon>
        <taxon>eudicotyledons</taxon>
        <taxon>Gunneridae</taxon>
        <taxon>Pentapetalae</taxon>
        <taxon>rosids</taxon>
        <taxon>fabids</taxon>
        <taxon>Fabales</taxon>
        <taxon>Fabaceae</taxon>
        <taxon>Papilionoideae</taxon>
        <taxon>50 kb inversion clade</taxon>
        <taxon>NPAAA clade</taxon>
        <taxon>Hologalegina</taxon>
        <taxon>IRL clade</taxon>
        <taxon>Trifolieae</taxon>
        <taxon>Medicago</taxon>
    </lineage>
</organism>
<sequence length="43" mass="5113">MVEKDLLRSLRRTISGKTRERKMFWMSSCGRRQSPIALEVVFL</sequence>
<gene>
    <name evidence="1" type="ORF">MtrunA17_Chr2g0306701</name>
</gene>
<name>A0A396JCU6_MEDTR</name>
<dbReference type="EMBL" id="PSQE01000002">
    <property type="protein sequence ID" value="RHN74123.1"/>
    <property type="molecule type" value="Genomic_DNA"/>
</dbReference>